<dbReference type="Pfam" id="PF00023">
    <property type="entry name" value="Ank"/>
    <property type="match status" value="1"/>
</dbReference>
<evidence type="ECO:0000256" key="2">
    <source>
        <dbReference type="ARBA" id="ARBA00023043"/>
    </source>
</evidence>
<feature type="transmembrane region" description="Helical" evidence="5">
    <location>
        <begin position="820"/>
        <end position="837"/>
    </location>
</feature>
<feature type="region of interest" description="Disordered" evidence="4">
    <location>
        <begin position="64"/>
        <end position="103"/>
    </location>
</feature>
<keyword evidence="5" id="KW-0812">Transmembrane</keyword>
<name>A0A1L9RGV7_ASPWE</name>
<dbReference type="PRINTS" id="PR01415">
    <property type="entry name" value="ANKYRIN"/>
</dbReference>
<dbReference type="PANTHER" id="PTHR24198:SF165">
    <property type="entry name" value="ANKYRIN REPEAT-CONTAINING PROTEIN-RELATED"/>
    <property type="match status" value="1"/>
</dbReference>
<dbReference type="SUPFAM" id="SSF48403">
    <property type="entry name" value="Ankyrin repeat"/>
    <property type="match status" value="2"/>
</dbReference>
<dbReference type="VEuPathDB" id="FungiDB:ASPWEDRAFT_558815"/>
<proteinExistence type="predicted"/>
<accession>A0A1L9RGV7</accession>
<evidence type="ECO:0000256" key="3">
    <source>
        <dbReference type="PROSITE-ProRule" id="PRU00023"/>
    </source>
</evidence>
<organism evidence="6 7">
    <name type="scientific">Aspergillus wentii DTO 134E9</name>
    <dbReference type="NCBI Taxonomy" id="1073089"/>
    <lineage>
        <taxon>Eukaryota</taxon>
        <taxon>Fungi</taxon>
        <taxon>Dikarya</taxon>
        <taxon>Ascomycota</taxon>
        <taxon>Pezizomycotina</taxon>
        <taxon>Eurotiomycetes</taxon>
        <taxon>Eurotiomycetidae</taxon>
        <taxon>Eurotiales</taxon>
        <taxon>Aspergillaceae</taxon>
        <taxon>Aspergillus</taxon>
        <taxon>Aspergillus subgen. Cremei</taxon>
    </lineage>
</organism>
<feature type="repeat" description="ANK" evidence="3">
    <location>
        <begin position="239"/>
        <end position="275"/>
    </location>
</feature>
<dbReference type="PROSITE" id="PS50088">
    <property type="entry name" value="ANK_REPEAT"/>
    <property type="match status" value="4"/>
</dbReference>
<dbReference type="EMBL" id="KV878213">
    <property type="protein sequence ID" value="OJJ34083.1"/>
    <property type="molecule type" value="Genomic_DNA"/>
</dbReference>
<dbReference type="PROSITE" id="PS50297">
    <property type="entry name" value="ANK_REP_REGION"/>
    <property type="match status" value="3"/>
</dbReference>
<evidence type="ECO:0000313" key="7">
    <source>
        <dbReference type="Proteomes" id="UP000184383"/>
    </source>
</evidence>
<reference evidence="7" key="1">
    <citation type="journal article" date="2017" name="Genome Biol.">
        <title>Comparative genomics reveals high biological diversity and specific adaptations in the industrially and medically important fungal genus Aspergillus.</title>
        <authorList>
            <person name="de Vries R.P."/>
            <person name="Riley R."/>
            <person name="Wiebenga A."/>
            <person name="Aguilar-Osorio G."/>
            <person name="Amillis S."/>
            <person name="Uchima C.A."/>
            <person name="Anderluh G."/>
            <person name="Asadollahi M."/>
            <person name="Askin M."/>
            <person name="Barry K."/>
            <person name="Battaglia E."/>
            <person name="Bayram O."/>
            <person name="Benocci T."/>
            <person name="Braus-Stromeyer S.A."/>
            <person name="Caldana C."/>
            <person name="Canovas D."/>
            <person name="Cerqueira G.C."/>
            <person name="Chen F."/>
            <person name="Chen W."/>
            <person name="Choi C."/>
            <person name="Clum A."/>
            <person name="Dos Santos R.A."/>
            <person name="Damasio A.R."/>
            <person name="Diallinas G."/>
            <person name="Emri T."/>
            <person name="Fekete E."/>
            <person name="Flipphi M."/>
            <person name="Freyberg S."/>
            <person name="Gallo A."/>
            <person name="Gournas C."/>
            <person name="Habgood R."/>
            <person name="Hainaut M."/>
            <person name="Harispe M.L."/>
            <person name="Henrissat B."/>
            <person name="Hilden K.S."/>
            <person name="Hope R."/>
            <person name="Hossain A."/>
            <person name="Karabika E."/>
            <person name="Karaffa L."/>
            <person name="Karanyi Z."/>
            <person name="Krasevec N."/>
            <person name="Kuo A."/>
            <person name="Kusch H."/>
            <person name="LaButti K."/>
            <person name="Lagendijk E.L."/>
            <person name="Lapidus A."/>
            <person name="Levasseur A."/>
            <person name="Lindquist E."/>
            <person name="Lipzen A."/>
            <person name="Logrieco A.F."/>
            <person name="MacCabe A."/>
            <person name="Maekelae M.R."/>
            <person name="Malavazi I."/>
            <person name="Melin P."/>
            <person name="Meyer V."/>
            <person name="Mielnichuk N."/>
            <person name="Miskei M."/>
            <person name="Molnar A.P."/>
            <person name="Mule G."/>
            <person name="Ngan C.Y."/>
            <person name="Orejas M."/>
            <person name="Orosz E."/>
            <person name="Ouedraogo J.P."/>
            <person name="Overkamp K.M."/>
            <person name="Park H.-S."/>
            <person name="Perrone G."/>
            <person name="Piumi F."/>
            <person name="Punt P.J."/>
            <person name="Ram A.F."/>
            <person name="Ramon A."/>
            <person name="Rauscher S."/>
            <person name="Record E."/>
            <person name="Riano-Pachon D.M."/>
            <person name="Robert V."/>
            <person name="Roehrig J."/>
            <person name="Ruller R."/>
            <person name="Salamov A."/>
            <person name="Salih N.S."/>
            <person name="Samson R.A."/>
            <person name="Sandor E."/>
            <person name="Sanguinetti M."/>
            <person name="Schuetze T."/>
            <person name="Sepcic K."/>
            <person name="Shelest E."/>
            <person name="Sherlock G."/>
            <person name="Sophianopoulou V."/>
            <person name="Squina F.M."/>
            <person name="Sun H."/>
            <person name="Susca A."/>
            <person name="Todd R.B."/>
            <person name="Tsang A."/>
            <person name="Unkles S.E."/>
            <person name="van de Wiele N."/>
            <person name="van Rossen-Uffink D."/>
            <person name="Oliveira J.V."/>
            <person name="Vesth T.C."/>
            <person name="Visser J."/>
            <person name="Yu J.-H."/>
            <person name="Zhou M."/>
            <person name="Andersen M.R."/>
            <person name="Archer D.B."/>
            <person name="Baker S.E."/>
            <person name="Benoit I."/>
            <person name="Brakhage A.A."/>
            <person name="Braus G.H."/>
            <person name="Fischer R."/>
            <person name="Frisvad J.C."/>
            <person name="Goldman G.H."/>
            <person name="Houbraken J."/>
            <person name="Oakley B."/>
            <person name="Pocsi I."/>
            <person name="Scazzocchio C."/>
            <person name="Seiboth B."/>
            <person name="vanKuyk P.A."/>
            <person name="Wortman J."/>
            <person name="Dyer P.S."/>
            <person name="Grigoriev I.V."/>
        </authorList>
    </citation>
    <scope>NUCLEOTIDE SEQUENCE [LARGE SCALE GENOMIC DNA]</scope>
    <source>
        <strain evidence="7">DTO 134E9</strain>
    </source>
</reference>
<evidence type="ECO:0000256" key="5">
    <source>
        <dbReference type="SAM" id="Phobius"/>
    </source>
</evidence>
<dbReference type="InterPro" id="IPR036770">
    <property type="entry name" value="Ankyrin_rpt-contain_sf"/>
</dbReference>
<evidence type="ECO:0000256" key="4">
    <source>
        <dbReference type="SAM" id="MobiDB-lite"/>
    </source>
</evidence>
<dbReference type="STRING" id="1073089.A0A1L9RGV7"/>
<dbReference type="PANTHER" id="PTHR24198">
    <property type="entry name" value="ANKYRIN REPEAT AND PROTEIN KINASE DOMAIN-CONTAINING PROTEIN"/>
    <property type="match status" value="1"/>
</dbReference>
<feature type="repeat" description="ANK" evidence="3">
    <location>
        <begin position="310"/>
        <end position="342"/>
    </location>
</feature>
<dbReference type="RefSeq" id="XP_040687759.1">
    <property type="nucleotide sequence ID" value="XM_040838255.1"/>
</dbReference>
<dbReference type="OrthoDB" id="194358at2759"/>
<keyword evidence="1" id="KW-0677">Repeat</keyword>
<feature type="repeat" description="ANK" evidence="3">
    <location>
        <begin position="207"/>
        <end position="230"/>
    </location>
</feature>
<evidence type="ECO:0000313" key="6">
    <source>
        <dbReference type="EMBL" id="OJJ34083.1"/>
    </source>
</evidence>
<sequence>MCTPTSKNSIASCPTPEIIEKAPHGDLSIPFGLFRSSFCVPNSSSFLVDLAAWPLSATSSSNITLPSSFQPRHHSLKPSKMEGGPCDTPPATEKRASVSDDPPIAIDNGVFYTSSPEKTLRKRQSDLLEAIVSAKGLAKILKKKGNTKQARIFQHMKQFLEDDQSDPNFLENGWSPLSASALSPSTFLMLDLLLKDDRTSVDMCNEKGRTALSYAAEAGNVDAVRALLEKADPNIKDQEGYTPLSWAVNTFSSTSHSKVISLLVDKGADINTEDNKKLTPLARAADEGISDAVMHLLSFNQIDKNHKDIDQRTPLSLAAKSEHIQIMELLLESGAEDNCYDNKGHTCWWWLLQARIKSRSSSIYGEIPINHSAESTDSLAAYLNPNLVDSSGRNLLSLAAEYGDSEFVEVLLRKKEVNPDHRDPDRTPLIWALEKERWQVVNMLIPRDANSLHILITDYHWIGRERALELVKALVREGYDVNKKDVKGTTPLHLASNQLDFARKLVSTGVNLDVQDNIRKTALQYALGYRNTKVALLLLNHGADIQASDLSELLAIAYRNGLYVHITQESGTERPKFDLVSNCNDKHEVACTPGYTLNLYTESEFRPELLQRPGFLTLDGSYLTGGRVISVSPSGISRASYISTSFPKHFYKQDASELLGIEWVVESNTSQKCSYRFVSTLPNHHMPRTPMDLFNQFLAHLQRKWGTVCLDASKNIEKIRSSQLQMQGKNRQILDALAADALTRTEARRCLVSQVEELGTVVDSDTCFAIDEKSQIMELIDHLKKAITGRMDRLDQITHDMLQNELAWVSINETASIKRLGFIISIFLSMMLVSVSIQRHSR</sequence>
<protein>
    <submittedName>
        <fullName evidence="6">Uncharacterized protein</fullName>
    </submittedName>
</protein>
<keyword evidence="7" id="KW-1185">Reference proteome</keyword>
<evidence type="ECO:0000256" key="1">
    <source>
        <dbReference type="ARBA" id="ARBA00022737"/>
    </source>
</evidence>
<dbReference type="SMART" id="SM00248">
    <property type="entry name" value="ANK"/>
    <property type="match status" value="10"/>
</dbReference>
<dbReference type="Proteomes" id="UP000184383">
    <property type="component" value="Unassembled WGS sequence"/>
</dbReference>
<feature type="repeat" description="ANK" evidence="3">
    <location>
        <begin position="518"/>
        <end position="550"/>
    </location>
</feature>
<dbReference type="GeneID" id="63754103"/>
<dbReference type="InterPro" id="IPR002110">
    <property type="entry name" value="Ankyrin_rpt"/>
</dbReference>
<keyword evidence="5" id="KW-0472">Membrane</keyword>
<keyword evidence="5" id="KW-1133">Transmembrane helix</keyword>
<dbReference type="AlphaFoldDB" id="A0A1L9RGV7"/>
<dbReference type="Gene3D" id="1.25.40.20">
    <property type="entry name" value="Ankyrin repeat-containing domain"/>
    <property type="match status" value="3"/>
</dbReference>
<keyword evidence="2 3" id="KW-0040">ANK repeat</keyword>
<gene>
    <name evidence="6" type="ORF">ASPWEDRAFT_558815</name>
</gene>
<dbReference type="Pfam" id="PF12796">
    <property type="entry name" value="Ank_2"/>
    <property type="match status" value="3"/>
</dbReference>